<name>A0A2N7ASW7_9LACO</name>
<dbReference type="RefSeq" id="WP_102196521.1">
    <property type="nucleotide sequence ID" value="NZ_NIPR01000034.1"/>
</dbReference>
<evidence type="ECO:0000313" key="1">
    <source>
        <dbReference type="EMBL" id="PMD68780.1"/>
    </source>
</evidence>
<protein>
    <submittedName>
        <fullName evidence="1">Uncharacterized protein</fullName>
    </submittedName>
</protein>
<comment type="caution">
    <text evidence="1">The sequence shown here is derived from an EMBL/GenBank/DDBJ whole genome shotgun (WGS) entry which is preliminary data.</text>
</comment>
<organism evidence="1 2">
    <name type="scientific">Companilactobacillus nuruki</name>
    <dbReference type="NCBI Taxonomy" id="1993540"/>
    <lineage>
        <taxon>Bacteria</taxon>
        <taxon>Bacillati</taxon>
        <taxon>Bacillota</taxon>
        <taxon>Bacilli</taxon>
        <taxon>Lactobacillales</taxon>
        <taxon>Lactobacillaceae</taxon>
        <taxon>Companilactobacillus</taxon>
    </lineage>
</organism>
<dbReference type="AlphaFoldDB" id="A0A2N7ASW7"/>
<dbReference type="Proteomes" id="UP000235649">
    <property type="component" value="Unassembled WGS sequence"/>
</dbReference>
<gene>
    <name evidence="1" type="ORF">CBP76_08745</name>
</gene>
<dbReference type="EMBL" id="NIPR01000034">
    <property type="protein sequence ID" value="PMD68780.1"/>
    <property type="molecule type" value="Genomic_DNA"/>
</dbReference>
<sequence>MDDDLVKNVSDLKNNEFILIQIIEKHIHFVNSHWLCIVQPKMNRHYIINSASALPLMQHNIKSVKLKRIERKNLALISKIFDWKYWKKMKKNRKYSNDNIPDTKYEFKYVKPIKVSITKL</sequence>
<keyword evidence="2" id="KW-1185">Reference proteome</keyword>
<evidence type="ECO:0000313" key="2">
    <source>
        <dbReference type="Proteomes" id="UP000235649"/>
    </source>
</evidence>
<dbReference type="OrthoDB" id="9958847at2"/>
<reference evidence="1 2" key="1">
    <citation type="submission" date="2017-05" db="EMBL/GenBank/DDBJ databases">
        <title>Lactobacillus nurukis nov., sp. nov., isolated from nuruk.</title>
        <authorList>
            <person name="Kim S.-J."/>
        </authorList>
    </citation>
    <scope>NUCLEOTIDE SEQUENCE [LARGE SCALE GENOMIC DNA]</scope>
    <source>
        <strain evidence="1 2">SYF10-1a</strain>
    </source>
</reference>
<proteinExistence type="predicted"/>
<accession>A0A2N7ASW7</accession>